<evidence type="ECO:0000313" key="2">
    <source>
        <dbReference type="Proteomes" id="UP000050443"/>
    </source>
</evidence>
<organism evidence="1 2">
    <name type="scientific">Flavobacterium aquidurense</name>
    <dbReference type="NCBI Taxonomy" id="362413"/>
    <lineage>
        <taxon>Bacteria</taxon>
        <taxon>Pseudomonadati</taxon>
        <taxon>Bacteroidota</taxon>
        <taxon>Flavobacteriia</taxon>
        <taxon>Flavobacteriales</taxon>
        <taxon>Flavobacteriaceae</taxon>
        <taxon>Flavobacterium</taxon>
    </lineage>
</organism>
<dbReference type="EMBL" id="JRLF01000001">
    <property type="protein sequence ID" value="KQB43639.1"/>
    <property type="molecule type" value="Genomic_DNA"/>
</dbReference>
<proteinExistence type="predicted"/>
<dbReference type="AlphaFoldDB" id="A0A0Q0S182"/>
<gene>
    <name evidence="1" type="ORF">RC62_130</name>
</gene>
<sequence length="81" mass="9713">MWESMSSPFFLKPCFERIRVFCFYKKPQLYRNPATIENEFALKNPHHLNDADFLGYNSSDFQLLDEKIHAKINPLFTLELR</sequence>
<evidence type="ECO:0000313" key="1">
    <source>
        <dbReference type="EMBL" id="KQB43639.1"/>
    </source>
</evidence>
<name>A0A0Q0S182_9FLAO</name>
<dbReference type="Proteomes" id="UP000050443">
    <property type="component" value="Unassembled WGS sequence"/>
</dbReference>
<accession>A0A0Q0S182</accession>
<protein>
    <submittedName>
        <fullName evidence="1">Uncharacterized protein</fullName>
    </submittedName>
</protein>
<comment type="caution">
    <text evidence="1">The sequence shown here is derived from an EMBL/GenBank/DDBJ whole genome shotgun (WGS) entry which is preliminary data.</text>
</comment>
<reference evidence="1 2" key="1">
    <citation type="submission" date="2014-09" db="EMBL/GenBank/DDBJ databases">
        <title>Genome sequence of Flavobacterium aquidurense RC62.</title>
        <authorList>
            <person name="Kim J.F."/>
            <person name="Kwak M.-J."/>
        </authorList>
    </citation>
    <scope>NUCLEOTIDE SEQUENCE [LARGE SCALE GENOMIC DNA]</scope>
    <source>
        <strain evidence="1 2">RC62</strain>
    </source>
</reference>